<dbReference type="InterPro" id="IPR001460">
    <property type="entry name" value="PCN-bd_Tpept"/>
</dbReference>
<comment type="catalytic activity">
    <reaction evidence="13">
        <text>[GlcNAc-(1-&gt;4)-Mur2Ac(oyl-L-Ala-gamma-D-Glu-L-Lys-D-Ala-D-Ala)](n)-di-trans,octa-cis-undecaprenyl diphosphate + beta-D-GlcNAc-(1-&gt;4)-Mur2Ac(oyl-L-Ala-gamma-D-Glu-L-Lys-D-Ala-D-Ala)-di-trans,octa-cis-undecaprenyl diphosphate = [GlcNAc-(1-&gt;4)-Mur2Ac(oyl-L-Ala-gamma-D-Glu-L-Lys-D-Ala-D-Ala)](n+1)-di-trans,octa-cis-undecaprenyl diphosphate + di-trans,octa-cis-undecaprenyl diphosphate + H(+)</text>
        <dbReference type="Rhea" id="RHEA:23708"/>
        <dbReference type="Rhea" id="RHEA-COMP:9602"/>
        <dbReference type="Rhea" id="RHEA-COMP:9603"/>
        <dbReference type="ChEBI" id="CHEBI:15378"/>
        <dbReference type="ChEBI" id="CHEBI:58405"/>
        <dbReference type="ChEBI" id="CHEBI:60033"/>
        <dbReference type="ChEBI" id="CHEBI:78435"/>
        <dbReference type="EC" id="2.4.99.28"/>
    </reaction>
</comment>
<evidence type="ECO:0000256" key="5">
    <source>
        <dbReference type="ARBA" id="ARBA00022676"/>
    </source>
</evidence>
<dbReference type="GO" id="GO:0071555">
    <property type="term" value="P:cell wall organization"/>
    <property type="evidence" value="ECO:0007669"/>
    <property type="project" value="UniProtKB-KW"/>
</dbReference>
<feature type="compositionally biased region" description="Gly residues" evidence="14">
    <location>
        <begin position="168"/>
        <end position="179"/>
    </location>
</feature>
<feature type="compositionally biased region" description="Pro residues" evidence="14">
    <location>
        <begin position="1"/>
        <end position="23"/>
    </location>
</feature>
<feature type="region of interest" description="Disordered" evidence="14">
    <location>
        <begin position="1"/>
        <end position="185"/>
    </location>
</feature>
<dbReference type="InterPro" id="IPR023346">
    <property type="entry name" value="Lysozyme-like_dom_sf"/>
</dbReference>
<dbReference type="SUPFAM" id="SSF53955">
    <property type="entry name" value="Lysozyme-like"/>
    <property type="match status" value="1"/>
</dbReference>
<evidence type="ECO:0000259" key="16">
    <source>
        <dbReference type="Pfam" id="PF00905"/>
    </source>
</evidence>
<evidence type="ECO:0000256" key="14">
    <source>
        <dbReference type="SAM" id="MobiDB-lite"/>
    </source>
</evidence>
<proteinExistence type="inferred from homology"/>
<evidence type="ECO:0000256" key="6">
    <source>
        <dbReference type="ARBA" id="ARBA00022679"/>
    </source>
</evidence>
<feature type="compositionally biased region" description="Pro residues" evidence="14">
    <location>
        <begin position="34"/>
        <end position="77"/>
    </location>
</feature>
<dbReference type="PANTHER" id="PTHR32282">
    <property type="entry name" value="BINDING PROTEIN TRANSPEPTIDASE, PUTATIVE-RELATED"/>
    <property type="match status" value="1"/>
</dbReference>
<keyword evidence="3" id="KW-0121">Carboxypeptidase</keyword>
<protein>
    <submittedName>
        <fullName evidence="18">Penicillin-binding protein</fullName>
    </submittedName>
</protein>
<dbReference type="GO" id="GO:0008955">
    <property type="term" value="F:peptidoglycan glycosyltransferase activity"/>
    <property type="evidence" value="ECO:0007669"/>
    <property type="project" value="UniProtKB-EC"/>
</dbReference>
<dbReference type="GO" id="GO:0030288">
    <property type="term" value="C:outer membrane-bounded periplasmic space"/>
    <property type="evidence" value="ECO:0007669"/>
    <property type="project" value="TreeGrafter"/>
</dbReference>
<dbReference type="RefSeq" id="WP_138448043.1">
    <property type="nucleotide sequence ID" value="NZ_VBUT01000004.1"/>
</dbReference>
<feature type="compositionally biased region" description="Low complexity" evidence="14">
    <location>
        <begin position="861"/>
        <end position="874"/>
    </location>
</feature>
<evidence type="ECO:0000313" key="19">
    <source>
        <dbReference type="Proteomes" id="UP000306378"/>
    </source>
</evidence>
<keyword evidence="4" id="KW-0645">Protease</keyword>
<keyword evidence="15" id="KW-0472">Membrane</keyword>
<feature type="region of interest" description="Disordered" evidence="14">
    <location>
        <begin position="799"/>
        <end position="838"/>
    </location>
</feature>
<evidence type="ECO:0000256" key="3">
    <source>
        <dbReference type="ARBA" id="ARBA00022645"/>
    </source>
</evidence>
<evidence type="ECO:0000313" key="18">
    <source>
        <dbReference type="EMBL" id="TLF78692.1"/>
    </source>
</evidence>
<keyword evidence="11" id="KW-0961">Cell wall biogenesis/degradation</keyword>
<evidence type="ECO:0000256" key="9">
    <source>
        <dbReference type="ARBA" id="ARBA00022984"/>
    </source>
</evidence>
<evidence type="ECO:0000256" key="12">
    <source>
        <dbReference type="ARBA" id="ARBA00034000"/>
    </source>
</evidence>
<keyword evidence="5" id="KW-0328">Glycosyltransferase</keyword>
<keyword evidence="15" id="KW-1133">Transmembrane helix</keyword>
<evidence type="ECO:0000256" key="2">
    <source>
        <dbReference type="ARBA" id="ARBA00007739"/>
    </source>
</evidence>
<dbReference type="InterPro" id="IPR012338">
    <property type="entry name" value="Beta-lactam/transpept-like"/>
</dbReference>
<accession>A0A5R8NSM0</accession>
<dbReference type="Proteomes" id="UP000306378">
    <property type="component" value="Unassembled WGS sequence"/>
</dbReference>
<dbReference type="PANTHER" id="PTHR32282:SF34">
    <property type="entry name" value="PENICILLIN-BINDING PROTEIN 1A"/>
    <property type="match status" value="1"/>
</dbReference>
<evidence type="ECO:0000256" key="13">
    <source>
        <dbReference type="ARBA" id="ARBA00049902"/>
    </source>
</evidence>
<dbReference type="GO" id="GO:0009252">
    <property type="term" value="P:peptidoglycan biosynthetic process"/>
    <property type="evidence" value="ECO:0007669"/>
    <property type="project" value="UniProtKB-KW"/>
</dbReference>
<keyword evidence="8" id="KW-0133">Cell shape</keyword>
<dbReference type="SUPFAM" id="SSF56601">
    <property type="entry name" value="beta-lactamase/transpeptidase-like"/>
    <property type="match status" value="1"/>
</dbReference>
<feature type="compositionally biased region" description="Low complexity" evidence="14">
    <location>
        <begin position="125"/>
        <end position="145"/>
    </location>
</feature>
<gene>
    <name evidence="18" type="ORF">FEK34_12955</name>
</gene>
<keyword evidence="6" id="KW-0808">Transferase</keyword>
<evidence type="ECO:0000256" key="8">
    <source>
        <dbReference type="ARBA" id="ARBA00022960"/>
    </source>
</evidence>
<dbReference type="InterPro" id="IPR001264">
    <property type="entry name" value="Glyco_trans_51"/>
</dbReference>
<dbReference type="Gene3D" id="1.10.3810.10">
    <property type="entry name" value="Biosynthetic peptidoglycan transglycosylase-like"/>
    <property type="match status" value="1"/>
</dbReference>
<dbReference type="GO" id="GO:0008658">
    <property type="term" value="F:penicillin binding"/>
    <property type="evidence" value="ECO:0007669"/>
    <property type="project" value="InterPro"/>
</dbReference>
<feature type="transmembrane region" description="Helical" evidence="15">
    <location>
        <begin position="194"/>
        <end position="214"/>
    </location>
</feature>
<feature type="compositionally biased region" description="Gly residues" evidence="14">
    <location>
        <begin position="909"/>
        <end position="924"/>
    </location>
</feature>
<evidence type="ECO:0000256" key="4">
    <source>
        <dbReference type="ARBA" id="ARBA00022670"/>
    </source>
</evidence>
<comment type="similarity">
    <text evidence="1">In the C-terminal section; belongs to the transpeptidase family.</text>
</comment>
<feature type="region of interest" description="Disordered" evidence="14">
    <location>
        <begin position="853"/>
        <end position="940"/>
    </location>
</feature>
<dbReference type="FunFam" id="1.10.3810.10:FF:000001">
    <property type="entry name" value="Penicillin-binding protein 1A"/>
    <property type="match status" value="1"/>
</dbReference>
<evidence type="ECO:0000256" key="7">
    <source>
        <dbReference type="ARBA" id="ARBA00022801"/>
    </source>
</evidence>
<keyword evidence="10" id="KW-0511">Multifunctional enzyme</keyword>
<name>A0A5R8NSM0_9NOCA</name>
<comment type="catalytic activity">
    <reaction evidence="12">
        <text>Preferential cleavage: (Ac)2-L-Lys-D-Ala-|-D-Ala. Also transpeptidation of peptidyl-alanyl moieties that are N-acyl substituents of D-alanine.</text>
        <dbReference type="EC" id="3.4.16.4"/>
    </reaction>
</comment>
<feature type="domain" description="Penicillin-binding protein transpeptidase" evidence="16">
    <location>
        <begin position="508"/>
        <end position="763"/>
    </location>
</feature>
<comment type="similarity">
    <text evidence="2">In the N-terminal section; belongs to the glycosyltransferase 51 family.</text>
</comment>
<keyword evidence="15" id="KW-0812">Transmembrane</keyword>
<evidence type="ECO:0000256" key="10">
    <source>
        <dbReference type="ARBA" id="ARBA00023268"/>
    </source>
</evidence>
<dbReference type="Pfam" id="PF00912">
    <property type="entry name" value="Transgly"/>
    <property type="match status" value="1"/>
</dbReference>
<dbReference type="GO" id="GO:0008360">
    <property type="term" value="P:regulation of cell shape"/>
    <property type="evidence" value="ECO:0007669"/>
    <property type="project" value="UniProtKB-KW"/>
</dbReference>
<dbReference type="GO" id="GO:0006508">
    <property type="term" value="P:proteolysis"/>
    <property type="evidence" value="ECO:0007669"/>
    <property type="project" value="UniProtKB-KW"/>
</dbReference>
<dbReference type="Pfam" id="PF00905">
    <property type="entry name" value="Transpeptidase"/>
    <property type="match status" value="1"/>
</dbReference>
<dbReference type="AlphaFoldDB" id="A0A5R8NSM0"/>
<feature type="domain" description="Glycosyl transferase family 51" evidence="17">
    <location>
        <begin position="248"/>
        <end position="415"/>
    </location>
</feature>
<sequence>MPGPNGPRPGPNGPRPGPGPNGRPAPQGGRGPQGGPPPGNPRGPQPPHRPGPPPGRAPQGAPPPGRAPQGRPGPNPAPNSAQSTQKIARPGEGAKPPSAQATQKISRPASLSEAVSQRDRKASSTGPRPATRRPVAGAAAGAANTGERRAQSRSGPPSSPPPRRGGGDGDGPDGPGGRRPGAKKKSPWRIVRRTIYVLIALAIVVPSTVFLIAYSTVSVPQPGDLKTNQVATIYAADGTTEISKVVPPEGNRTEVTIDQVPPHVRNAVTAAEDRDFYTNPGFSVSGFARAARDNLLGKESAGGGSTITQQYVKNALVGDERSLNRKLKELVISAKMARQWSKDEILAAYLNTIYFGRGAYGIDAAAKAYFDKPVQELTVAEGAVLAATIQLPSSLDPEQNPEGAKARWNYVLDGMVSEGNLPAAERKSMQYPAVRPLASLGDKANDDGPEGLIKQQVLRELSAAGISEQQLNTAGLQITTTIDPKAQQAALDAVAENLQGEPEKLRTAVVSIDPKSGAVRAYYGGKDGQGYDFANAGLQTGSSFKVFGLAQNLEMGIPLSQMYDSSPLTVHGIKISNVEGESCGMCTIAEALKRSLNTSFYRMQLDMQNGPQKIADMAHKLGIPEEIPGVGKTLTEPDGSGPNNGIVLGQYQARVLDMASAYATLAASGVYHAPHFIQRVVTADGEVLLDRGEVAGEQRVSAAVADNVTAAMKPIAAYSRNHGLAGGRESAAKTGTAQLGDTGENKDAWMVGYTPSLSTAVWVGTEQGEPLRNYGGAMIYGSSLPSDIWKDTMDGALEGTPKETFPKPAPIKGQAGVPEWTAPYTAPSTTEAPPFQPPVVITPSQVEILPGITIPVPGVQPNPQAQVRPQQQQPSNSGPLPGQPTAPADGSPSTGQGQSGEDSSDSGEDSGGGGGGTGTGGGQGAEDSGGTSGAPPGRSR</sequence>
<evidence type="ECO:0000256" key="15">
    <source>
        <dbReference type="SAM" id="Phobius"/>
    </source>
</evidence>
<keyword evidence="7" id="KW-0378">Hydrolase</keyword>
<dbReference type="InterPro" id="IPR050396">
    <property type="entry name" value="Glycosyltr_51/Transpeptidase"/>
</dbReference>
<keyword evidence="9" id="KW-0573">Peptidoglycan synthesis</keyword>
<evidence type="ECO:0000259" key="17">
    <source>
        <dbReference type="Pfam" id="PF00912"/>
    </source>
</evidence>
<dbReference type="InterPro" id="IPR036950">
    <property type="entry name" value="PBP_transglycosylase"/>
</dbReference>
<comment type="caution">
    <text evidence="18">The sequence shown here is derived from an EMBL/GenBank/DDBJ whole genome shotgun (WGS) entry which is preliminary data.</text>
</comment>
<evidence type="ECO:0000256" key="1">
    <source>
        <dbReference type="ARBA" id="ARBA00007090"/>
    </source>
</evidence>
<dbReference type="EMBL" id="VBUT01000004">
    <property type="protein sequence ID" value="TLF78692.1"/>
    <property type="molecule type" value="Genomic_DNA"/>
</dbReference>
<dbReference type="Gene3D" id="3.40.710.10">
    <property type="entry name" value="DD-peptidase/beta-lactamase superfamily"/>
    <property type="match status" value="1"/>
</dbReference>
<dbReference type="GO" id="GO:0009002">
    <property type="term" value="F:serine-type D-Ala-D-Ala carboxypeptidase activity"/>
    <property type="evidence" value="ECO:0007669"/>
    <property type="project" value="UniProtKB-EC"/>
</dbReference>
<evidence type="ECO:0000256" key="11">
    <source>
        <dbReference type="ARBA" id="ARBA00023316"/>
    </source>
</evidence>
<organism evidence="18 19">
    <name type="scientific">Nocardia cyriacigeorgica</name>
    <dbReference type="NCBI Taxonomy" id="135487"/>
    <lineage>
        <taxon>Bacteria</taxon>
        <taxon>Bacillati</taxon>
        <taxon>Actinomycetota</taxon>
        <taxon>Actinomycetes</taxon>
        <taxon>Mycobacteriales</taxon>
        <taxon>Nocardiaceae</taxon>
        <taxon>Nocardia</taxon>
    </lineage>
</organism>
<reference evidence="18 19" key="1">
    <citation type="submission" date="2019-05" db="EMBL/GenBank/DDBJ databases">
        <title>Genomes sequences of two Nocardia cyriacigeorgica environmental isolates, type strains Nocardia asteroides ATCC 19247 and Nocardia cyriacigeorgica DSM 44484.</title>
        <authorList>
            <person name="Vautrin F."/>
            <person name="Bergeron E."/>
            <person name="Dubost A."/>
            <person name="Abrouk D."/>
            <person name="Rodriguez Nava V."/>
            <person name="Pujic P."/>
        </authorList>
    </citation>
    <scope>NUCLEOTIDE SEQUENCE [LARGE SCALE GENOMIC DNA]</scope>
    <source>
        <strain evidence="18 19">EML 446</strain>
    </source>
</reference>